<organism evidence="1 2">
    <name type="scientific">Bacillus songklensis</name>
    <dbReference type="NCBI Taxonomy" id="1069116"/>
    <lineage>
        <taxon>Bacteria</taxon>
        <taxon>Bacillati</taxon>
        <taxon>Bacillota</taxon>
        <taxon>Bacilli</taxon>
        <taxon>Bacillales</taxon>
        <taxon>Bacillaceae</taxon>
        <taxon>Bacillus</taxon>
    </lineage>
</organism>
<dbReference type="EMBL" id="JBHRZT010000052">
    <property type="protein sequence ID" value="MFC3884060.1"/>
    <property type="molecule type" value="Genomic_DNA"/>
</dbReference>
<dbReference type="InterPro" id="IPR024997">
    <property type="entry name" value="DUF3892"/>
</dbReference>
<dbReference type="RefSeq" id="WP_377915155.1">
    <property type="nucleotide sequence ID" value="NZ_JBHRZT010000052.1"/>
</dbReference>
<comment type="caution">
    <text evidence="1">The sequence shown here is derived from an EMBL/GenBank/DDBJ whole genome shotgun (WGS) entry which is preliminary data.</text>
</comment>
<keyword evidence="2" id="KW-1185">Reference proteome</keyword>
<evidence type="ECO:0000313" key="2">
    <source>
        <dbReference type="Proteomes" id="UP001595752"/>
    </source>
</evidence>
<evidence type="ECO:0000313" key="1">
    <source>
        <dbReference type="EMBL" id="MFC3884060.1"/>
    </source>
</evidence>
<protein>
    <submittedName>
        <fullName evidence="1">DUF3892 domain-containing protein</fullName>
    </submittedName>
</protein>
<gene>
    <name evidence="1" type="ORF">ACFOU2_11395</name>
</gene>
<name>A0ABV8B2H0_9BACI</name>
<proteinExistence type="predicted"/>
<dbReference type="Pfam" id="PF13031">
    <property type="entry name" value="DUF3892"/>
    <property type="match status" value="1"/>
</dbReference>
<accession>A0ABV8B2H0</accession>
<dbReference type="Proteomes" id="UP001595752">
    <property type="component" value="Unassembled WGS sequence"/>
</dbReference>
<sequence>MDTKETFVAVRKNEDGDLVEFKTSFGRILHYEEALQQVQARMIEGVNTFTGKDGETYIRSNPDGDCSNNLDSLPTF</sequence>
<reference evidence="2" key="1">
    <citation type="journal article" date="2019" name="Int. J. Syst. Evol. Microbiol.">
        <title>The Global Catalogue of Microorganisms (GCM) 10K type strain sequencing project: providing services to taxonomists for standard genome sequencing and annotation.</title>
        <authorList>
            <consortium name="The Broad Institute Genomics Platform"/>
            <consortium name="The Broad Institute Genome Sequencing Center for Infectious Disease"/>
            <person name="Wu L."/>
            <person name="Ma J."/>
        </authorList>
    </citation>
    <scope>NUCLEOTIDE SEQUENCE [LARGE SCALE GENOMIC DNA]</scope>
    <source>
        <strain evidence="2">CCUG 61889</strain>
    </source>
</reference>